<dbReference type="HOGENOM" id="CLU_1041386_0_0_10"/>
<evidence type="ECO:0000313" key="2">
    <source>
        <dbReference type="EMBL" id="EHQ29795.1"/>
    </source>
</evidence>
<protein>
    <submittedName>
        <fullName evidence="2">Uncharacterized protein</fullName>
    </submittedName>
</protein>
<feature type="signal peptide" evidence="1">
    <location>
        <begin position="1"/>
        <end position="20"/>
    </location>
</feature>
<dbReference type="AlphaFoldDB" id="H1Y5L9"/>
<feature type="chain" id="PRO_5003558791" evidence="1">
    <location>
        <begin position="21"/>
        <end position="267"/>
    </location>
</feature>
<accession>H1Y5L9</accession>
<gene>
    <name evidence="2" type="ORF">Mucpa_5727</name>
</gene>
<evidence type="ECO:0000256" key="1">
    <source>
        <dbReference type="SAM" id="SignalP"/>
    </source>
</evidence>
<dbReference type="OrthoDB" id="665150at2"/>
<dbReference type="EMBL" id="CM001403">
    <property type="protein sequence ID" value="EHQ29795.1"/>
    <property type="molecule type" value="Genomic_DNA"/>
</dbReference>
<dbReference type="Proteomes" id="UP000002774">
    <property type="component" value="Chromosome"/>
</dbReference>
<keyword evidence="1" id="KW-0732">Signal</keyword>
<name>H1Y5L9_9SPHI</name>
<dbReference type="STRING" id="714943.Mucpa_5727"/>
<dbReference type="RefSeq" id="WP_008511188.1">
    <property type="nucleotide sequence ID" value="NZ_CM001403.1"/>
</dbReference>
<dbReference type="eggNOG" id="ENOG502ZB4P">
    <property type="taxonomic scope" value="Bacteria"/>
</dbReference>
<keyword evidence="3" id="KW-1185">Reference proteome</keyword>
<proteinExistence type="predicted"/>
<sequence>MKLRILLLAAACIISLPCHAQQKTVKKNAASSETLTDASIIELSKAGLGDDVILSKIASSQSNFDLSTVKLIELKKAGVNSAVINAMMSKLNGAPPAVAAMQTTKMPQGRKASLSLQILNYPYYFDNAGNAYKPIEKASSGMRTKNKAFGYGGAEVFYDIDGAKSPIRLNGADSVSFVINTGNNPLPELVLYKLKVDGQKRSAIAMSMSVFSGVKAPKNTIPFNTVQLGNGLYKFVFTNKLAAGEYFFSGKPVANSTTVDVFAFGID</sequence>
<evidence type="ECO:0000313" key="3">
    <source>
        <dbReference type="Proteomes" id="UP000002774"/>
    </source>
</evidence>
<reference evidence="2" key="1">
    <citation type="submission" date="2011-09" db="EMBL/GenBank/DDBJ databases">
        <title>The permanent draft genome of Mucilaginibacter paludis DSM 18603.</title>
        <authorList>
            <consortium name="US DOE Joint Genome Institute (JGI-PGF)"/>
            <person name="Lucas S."/>
            <person name="Han J."/>
            <person name="Lapidus A."/>
            <person name="Bruce D."/>
            <person name="Goodwin L."/>
            <person name="Pitluck S."/>
            <person name="Peters L."/>
            <person name="Kyrpides N."/>
            <person name="Mavromatis K."/>
            <person name="Ivanova N."/>
            <person name="Mikhailova N."/>
            <person name="Held B."/>
            <person name="Detter J.C."/>
            <person name="Tapia R."/>
            <person name="Han C."/>
            <person name="Land M."/>
            <person name="Hauser L."/>
            <person name="Markowitz V."/>
            <person name="Cheng J.-F."/>
            <person name="Hugenholtz P."/>
            <person name="Woyke T."/>
            <person name="Wu D."/>
            <person name="Tindall B."/>
            <person name="Brambilla E."/>
            <person name="Klenk H.-P."/>
            <person name="Eisen J.A."/>
        </authorList>
    </citation>
    <scope>NUCLEOTIDE SEQUENCE [LARGE SCALE GENOMIC DNA]</scope>
    <source>
        <strain evidence="2">DSM 18603</strain>
    </source>
</reference>
<organism evidence="2 3">
    <name type="scientific">Mucilaginibacter paludis DSM 18603</name>
    <dbReference type="NCBI Taxonomy" id="714943"/>
    <lineage>
        <taxon>Bacteria</taxon>
        <taxon>Pseudomonadati</taxon>
        <taxon>Bacteroidota</taxon>
        <taxon>Sphingobacteriia</taxon>
        <taxon>Sphingobacteriales</taxon>
        <taxon>Sphingobacteriaceae</taxon>
        <taxon>Mucilaginibacter</taxon>
    </lineage>
</organism>